<dbReference type="Proteomes" id="UP000326799">
    <property type="component" value="Unassembled WGS sequence"/>
</dbReference>
<evidence type="ECO:0000313" key="2">
    <source>
        <dbReference type="Proteomes" id="UP000326799"/>
    </source>
</evidence>
<dbReference type="EMBL" id="ML733442">
    <property type="protein sequence ID" value="KAB8219117.1"/>
    <property type="molecule type" value="Genomic_DNA"/>
</dbReference>
<proteinExistence type="predicted"/>
<gene>
    <name evidence="1" type="ORF">BDV33DRAFT_174459</name>
</gene>
<evidence type="ECO:0000313" key="1">
    <source>
        <dbReference type="EMBL" id="KAB8219117.1"/>
    </source>
</evidence>
<organism evidence="1 2">
    <name type="scientific">Aspergillus novoparasiticus</name>
    <dbReference type="NCBI Taxonomy" id="986946"/>
    <lineage>
        <taxon>Eukaryota</taxon>
        <taxon>Fungi</taxon>
        <taxon>Dikarya</taxon>
        <taxon>Ascomycota</taxon>
        <taxon>Pezizomycotina</taxon>
        <taxon>Eurotiomycetes</taxon>
        <taxon>Eurotiomycetidae</taxon>
        <taxon>Eurotiales</taxon>
        <taxon>Aspergillaceae</taxon>
        <taxon>Aspergillus</taxon>
        <taxon>Aspergillus subgen. Circumdati</taxon>
    </lineage>
</organism>
<keyword evidence="2" id="KW-1185">Reference proteome</keyword>
<accession>A0A5N6EP71</accession>
<reference evidence="1 2" key="1">
    <citation type="submission" date="2019-04" db="EMBL/GenBank/DDBJ databases">
        <title>Fungal friends and foes A comparative genomics study of 23 Aspergillus species from section Flavi.</title>
        <authorList>
            <consortium name="DOE Joint Genome Institute"/>
            <person name="Kjaerbolling I."/>
            <person name="Vesth T.C."/>
            <person name="Frisvad J.C."/>
            <person name="Nybo J.L."/>
            <person name="Theobald S."/>
            <person name="Kildgaard S."/>
            <person name="Petersen T.I."/>
            <person name="Kuo A."/>
            <person name="Sato A."/>
            <person name="Lyhne E.K."/>
            <person name="Kogle M.E."/>
            <person name="Wiebenga A."/>
            <person name="Kun R.S."/>
            <person name="Lubbers R.J."/>
            <person name="Makela M.R."/>
            <person name="Barry K."/>
            <person name="Chovatia M."/>
            <person name="Clum A."/>
            <person name="Daum C."/>
            <person name="Haridas S."/>
            <person name="He G."/>
            <person name="LaButti K."/>
            <person name="Lipzen A."/>
            <person name="Mondo S."/>
            <person name="Pangilinan J."/>
            <person name="Riley R."/>
            <person name="Salamov A."/>
            <person name="Simmons B.A."/>
            <person name="Magnuson J.K."/>
            <person name="Henrissat B."/>
            <person name="Mortensen U.H."/>
            <person name="Larsen T.O."/>
            <person name="De vries R.P."/>
            <person name="Grigoriev I.V."/>
            <person name="Machida M."/>
            <person name="Baker S.E."/>
            <person name="Andersen M.R."/>
        </authorList>
    </citation>
    <scope>NUCLEOTIDE SEQUENCE [LARGE SCALE GENOMIC DNA]</scope>
    <source>
        <strain evidence="1 2">CBS 126849</strain>
    </source>
</reference>
<sequence length="55" mass="6629">MRRKSMSVLNPHSQCSRLSSRRGLVLPMTGWAEIPFWMVWRIYGDHCRIRLAVWR</sequence>
<name>A0A5N6EP71_9EURO</name>
<protein>
    <submittedName>
        <fullName evidence="1">Uncharacterized protein</fullName>
    </submittedName>
</protein>
<dbReference type="AlphaFoldDB" id="A0A5N6EP71"/>